<dbReference type="CDD" id="cd12915">
    <property type="entry name" value="PDC2_DGC_like"/>
    <property type="match status" value="1"/>
</dbReference>
<dbReference type="Gene3D" id="3.20.20.450">
    <property type="entry name" value="EAL domain"/>
    <property type="match status" value="1"/>
</dbReference>
<dbReference type="CDD" id="cd01948">
    <property type="entry name" value="EAL"/>
    <property type="match status" value="1"/>
</dbReference>
<evidence type="ECO:0000259" key="3">
    <source>
        <dbReference type="PROSITE" id="PS50887"/>
    </source>
</evidence>
<evidence type="ECO:0000313" key="4">
    <source>
        <dbReference type="EMBL" id="MBC9979352.1"/>
    </source>
</evidence>
<dbReference type="InterPro" id="IPR043128">
    <property type="entry name" value="Rev_trsase/Diguanyl_cyclase"/>
</dbReference>
<dbReference type="InterPro" id="IPR052155">
    <property type="entry name" value="Biofilm_reg_signaling"/>
</dbReference>
<evidence type="ECO:0000259" key="2">
    <source>
        <dbReference type="PROSITE" id="PS50883"/>
    </source>
</evidence>
<dbReference type="InterPro" id="IPR001633">
    <property type="entry name" value="EAL_dom"/>
</dbReference>
<sequence length="918" mass="101675">MMTRYGSRLLDQAFVRGGPIRWLVVGGTLLIAAIAVGAVLMAQNFRERALRNASRELENTALLLAHHFDQQLQDFAVIQKDFVDYVRANGITTAEEYRRRLGGEDVHRMLRSKIDALPYMGGVNVVDATGNLINSSTAWPAPKINVADRAYFRSFRYDPQSPDLLIEPVHSRISGAWTILIVRRIMGPHGEFMGVVGRGIEPANFEKFFESVMLGEGSTISMLHRDGTLLARFPHSAELMGRNFRNGSFEQQRVFALDHFAGRFVSPVDGEDRLISVHALPHFPIVMMATTTRAAALADWREQIGILISVAGASALAIAGVLIAIVRKLLEQHRMSRERLTLEKLRLDRAVNNMTQGLLLFDAERRLVVCNQRYIEMYGLSAEIVKPGCSFRDIIVHRKATGSYTGDVDRYVARVLRDIHVRNSMVIDTGDGRSIQIVNEPLGDGGWVATHEDITERRRIEERITHLAHYDALTDLPNRAMFHEHLREQLATIADGEELAVHYIDIDEFKGVNDALGHLVGDELLKSVANSLRRCAGPTDFVARLGGDEFAIVQSAVTSQDQVGELVARVFTAIRAPIDCMGHHLTTDASIGIALAPEHGNALDQLLKNADMAMYAAKSAGRRTYRFFEPEMDAKVRERRQLESDLRHAIAQSGLEGGLGGGLEGGLEVYYQPCLSLKDDRITGCEALVRWRHPERGMVSPAEFIPIAEDTGLINEIGEWVLTTACRDAAAWPDDIRLAVNVSPVQFKSGTLALKIMAALAASNLPASRLELEITEAVLIRDDDTALAILHQLRAIGVRIALDDFGTGYSSLSYLHRFPFDKIKIDRCFVSDIAGPDGSASIVQAVVNLASARRMATTAEGVETEEQQRLLRTLGCSEMQGYLFSAAKPADKVVELFALHRSRLAQRDIGKTRRREAS</sequence>
<dbReference type="Pfam" id="PF12860">
    <property type="entry name" value="PAS_7"/>
    <property type="match status" value="1"/>
</dbReference>
<dbReference type="NCBIfam" id="TIGR00254">
    <property type="entry name" value="GGDEF"/>
    <property type="match status" value="1"/>
</dbReference>
<dbReference type="Gene3D" id="3.30.450.20">
    <property type="entry name" value="PAS domain"/>
    <property type="match status" value="3"/>
</dbReference>
<dbReference type="InterPro" id="IPR029787">
    <property type="entry name" value="Nucleotide_cyclase"/>
</dbReference>
<keyword evidence="1" id="KW-1133">Transmembrane helix</keyword>
<gene>
    <name evidence="4" type="ORF">HA482_14200</name>
</gene>
<dbReference type="PROSITE" id="PS50883">
    <property type="entry name" value="EAL"/>
    <property type="match status" value="1"/>
</dbReference>
<keyword evidence="1" id="KW-0812">Transmembrane</keyword>
<dbReference type="SUPFAM" id="SSF55785">
    <property type="entry name" value="PYP-like sensor domain (PAS domain)"/>
    <property type="match status" value="1"/>
</dbReference>
<evidence type="ECO:0000256" key="1">
    <source>
        <dbReference type="SAM" id="Phobius"/>
    </source>
</evidence>
<dbReference type="InterPro" id="IPR054327">
    <property type="entry name" value="His-kinase-like_sensor"/>
</dbReference>
<name>A0ABR7U7H6_9BRAD</name>
<dbReference type="InterPro" id="IPR000160">
    <property type="entry name" value="GGDEF_dom"/>
</dbReference>
<keyword evidence="5" id="KW-1185">Reference proteome</keyword>
<dbReference type="SUPFAM" id="SSF55073">
    <property type="entry name" value="Nucleotide cyclase"/>
    <property type="match status" value="1"/>
</dbReference>
<dbReference type="SMART" id="SM00267">
    <property type="entry name" value="GGDEF"/>
    <property type="match status" value="1"/>
</dbReference>
<dbReference type="Pfam" id="PF00563">
    <property type="entry name" value="EAL"/>
    <property type="match status" value="1"/>
</dbReference>
<dbReference type="CDD" id="cd01949">
    <property type="entry name" value="GGDEF"/>
    <property type="match status" value="1"/>
</dbReference>
<dbReference type="CDD" id="cd12914">
    <property type="entry name" value="PDC1_DGC_like"/>
    <property type="match status" value="1"/>
</dbReference>
<dbReference type="Pfam" id="PF22588">
    <property type="entry name" value="dCache_1_like"/>
    <property type="match status" value="1"/>
</dbReference>
<proteinExistence type="predicted"/>
<organism evidence="4 5">
    <name type="scientific">Bradyrhizobium campsiandrae</name>
    <dbReference type="NCBI Taxonomy" id="1729892"/>
    <lineage>
        <taxon>Bacteria</taxon>
        <taxon>Pseudomonadati</taxon>
        <taxon>Pseudomonadota</taxon>
        <taxon>Alphaproteobacteria</taxon>
        <taxon>Hyphomicrobiales</taxon>
        <taxon>Nitrobacteraceae</taxon>
        <taxon>Bradyrhizobium</taxon>
    </lineage>
</organism>
<dbReference type="InterPro" id="IPR035919">
    <property type="entry name" value="EAL_sf"/>
</dbReference>
<dbReference type="SUPFAM" id="SSF141868">
    <property type="entry name" value="EAL domain-like"/>
    <property type="match status" value="1"/>
</dbReference>
<keyword evidence="1" id="KW-0472">Membrane</keyword>
<dbReference type="Gene3D" id="3.30.70.270">
    <property type="match status" value="1"/>
</dbReference>
<feature type="transmembrane region" description="Helical" evidence="1">
    <location>
        <begin position="20"/>
        <end position="42"/>
    </location>
</feature>
<feature type="transmembrane region" description="Helical" evidence="1">
    <location>
        <begin position="304"/>
        <end position="326"/>
    </location>
</feature>
<comment type="caution">
    <text evidence="4">The sequence shown here is derived from an EMBL/GenBank/DDBJ whole genome shotgun (WGS) entry which is preliminary data.</text>
</comment>
<accession>A0ABR7U7H6</accession>
<feature type="domain" description="GGDEF" evidence="3">
    <location>
        <begin position="497"/>
        <end position="630"/>
    </location>
</feature>
<reference evidence="4 5" key="1">
    <citation type="journal article" date="2020" name="Arch. Microbiol.">
        <title>Bradyrhizobium campsiandrae sp. nov., a nitrogen-fixing bacterial strain isolated from a native leguminous tree from the Amazon adapted to flooded conditions.</title>
        <authorList>
            <person name="Cabral Michel D."/>
            <person name="Martins da Costa E."/>
            <person name="Azarias Guimaraes A."/>
            <person name="Soares de Carvalho T."/>
            <person name="Santos de Castro Caputo P."/>
            <person name="Willems A."/>
            <person name="de Souza Moreira F.M."/>
        </authorList>
    </citation>
    <scope>NUCLEOTIDE SEQUENCE [LARGE SCALE GENOMIC DNA]</scope>
    <source>
        <strain evidence="5">INPA 384B</strain>
    </source>
</reference>
<dbReference type="Pfam" id="PF00990">
    <property type="entry name" value="GGDEF"/>
    <property type="match status" value="1"/>
</dbReference>
<dbReference type="EMBL" id="JAATTO010000018">
    <property type="protein sequence ID" value="MBC9979352.1"/>
    <property type="molecule type" value="Genomic_DNA"/>
</dbReference>
<dbReference type="PROSITE" id="PS50887">
    <property type="entry name" value="GGDEF"/>
    <property type="match status" value="1"/>
</dbReference>
<dbReference type="Proteomes" id="UP000639516">
    <property type="component" value="Unassembled WGS sequence"/>
</dbReference>
<dbReference type="PANTHER" id="PTHR44757">
    <property type="entry name" value="DIGUANYLATE CYCLASE DGCP"/>
    <property type="match status" value="1"/>
</dbReference>
<dbReference type="PANTHER" id="PTHR44757:SF2">
    <property type="entry name" value="BIOFILM ARCHITECTURE MAINTENANCE PROTEIN MBAA"/>
    <property type="match status" value="1"/>
</dbReference>
<feature type="domain" description="EAL" evidence="2">
    <location>
        <begin position="639"/>
        <end position="901"/>
    </location>
</feature>
<dbReference type="RefSeq" id="WP_188105982.1">
    <property type="nucleotide sequence ID" value="NZ_JAANIH010000053.1"/>
</dbReference>
<evidence type="ECO:0000313" key="5">
    <source>
        <dbReference type="Proteomes" id="UP000639516"/>
    </source>
</evidence>
<protein>
    <submittedName>
        <fullName evidence="4">EAL domain-containing protein</fullName>
    </submittedName>
</protein>
<dbReference type="InterPro" id="IPR035965">
    <property type="entry name" value="PAS-like_dom_sf"/>
</dbReference>
<dbReference type="SMART" id="SM00052">
    <property type="entry name" value="EAL"/>
    <property type="match status" value="1"/>
</dbReference>